<name>A0A7H0VA85_9FLAO</name>
<keyword evidence="2" id="KW-1185">Reference proteome</keyword>
<dbReference type="KEGG" id="chyd:H4K34_09560"/>
<dbReference type="GO" id="GO:0004180">
    <property type="term" value="F:carboxypeptidase activity"/>
    <property type="evidence" value="ECO:0007669"/>
    <property type="project" value="UniProtKB-KW"/>
</dbReference>
<dbReference type="Pfam" id="PF13620">
    <property type="entry name" value="CarboxypepD_reg"/>
    <property type="match status" value="1"/>
</dbReference>
<gene>
    <name evidence="1" type="ORF">H4K34_09560</name>
</gene>
<dbReference type="SUPFAM" id="SSF49464">
    <property type="entry name" value="Carboxypeptidase regulatory domain-like"/>
    <property type="match status" value="1"/>
</dbReference>
<sequence>MKSNTPLIFVLFLLMSFGLWAQQRPGSLKGTITDSLTGETIPLASISIIDADSTIVAEGQTDFDGKYHINPVPPGTYTVRVSFIAYTTLKMTGVLISPNSPTLQDFMMIESEENSPDELVVEYEVPLIDKHSCRMLTSEEIQEIAVRDIYAVAAPLICCVPSNVNSSCNPDAHCEYIIDGVKVNGPDTLPQTYCPGVKVEPSSGSPAQFKSKEEAKRVPEAARGSHIPANLIDTTSLMDRAKASGALMLEIDEDPAGRNSNLPCLARKEFKMMLDLQSWERSGKAFINLIGSPWIWIVNQGLYFPKWRCMPSIGVNPERYYFSGTPARYKSKEESKIQGRAI</sequence>
<dbReference type="AlphaFoldDB" id="A0A7H0VA85"/>
<dbReference type="RefSeq" id="WP_210757199.1">
    <property type="nucleotide sequence ID" value="NZ_CP060139.1"/>
</dbReference>
<dbReference type="Gene3D" id="2.60.40.1120">
    <property type="entry name" value="Carboxypeptidase-like, regulatory domain"/>
    <property type="match status" value="1"/>
</dbReference>
<evidence type="ECO:0000313" key="2">
    <source>
        <dbReference type="Proteomes" id="UP000516305"/>
    </source>
</evidence>
<protein>
    <submittedName>
        <fullName evidence="1">Carboxypeptidase regulatory-like domain-containing protein</fullName>
    </submittedName>
</protein>
<keyword evidence="1" id="KW-0121">Carboxypeptidase</keyword>
<accession>A0A7H0VA85</accession>
<keyword evidence="1" id="KW-0645">Protease</keyword>
<dbReference type="EMBL" id="CP060139">
    <property type="protein sequence ID" value="QNR22633.1"/>
    <property type="molecule type" value="Genomic_DNA"/>
</dbReference>
<dbReference type="InterPro" id="IPR008969">
    <property type="entry name" value="CarboxyPept-like_regulatory"/>
</dbReference>
<reference evidence="1 2" key="1">
    <citation type="submission" date="2020-08" db="EMBL/GenBank/DDBJ databases">
        <title>Croceimicrobium hydrocarbonivorans gen. nov., sp. nov., a novel marine bacterium isolated from a bacterial consortium that degrades polyethylene terephthalate.</title>
        <authorList>
            <person name="Liu R."/>
        </authorList>
    </citation>
    <scope>NUCLEOTIDE SEQUENCE [LARGE SCALE GENOMIC DNA]</scope>
    <source>
        <strain evidence="1 2">A20-9</strain>
    </source>
</reference>
<organism evidence="1 2">
    <name type="scientific">Croceimicrobium hydrocarbonivorans</name>
    <dbReference type="NCBI Taxonomy" id="2761580"/>
    <lineage>
        <taxon>Bacteria</taxon>
        <taxon>Pseudomonadati</taxon>
        <taxon>Bacteroidota</taxon>
        <taxon>Flavobacteriia</taxon>
        <taxon>Flavobacteriales</taxon>
        <taxon>Owenweeksiaceae</taxon>
        <taxon>Croceimicrobium</taxon>
    </lineage>
</organism>
<keyword evidence="1" id="KW-0378">Hydrolase</keyword>
<evidence type="ECO:0000313" key="1">
    <source>
        <dbReference type="EMBL" id="QNR22633.1"/>
    </source>
</evidence>
<proteinExistence type="predicted"/>
<dbReference type="Proteomes" id="UP000516305">
    <property type="component" value="Chromosome"/>
</dbReference>